<dbReference type="STRING" id="1314782.A0A165NWR7"/>
<reference evidence="2 3" key="1">
    <citation type="journal article" date="2016" name="Mol. Biol. Evol.">
        <title>Comparative Genomics of Early-Diverging Mushroom-Forming Fungi Provides Insights into the Origins of Lignocellulose Decay Capabilities.</title>
        <authorList>
            <person name="Nagy L.G."/>
            <person name="Riley R."/>
            <person name="Tritt A."/>
            <person name="Adam C."/>
            <person name="Daum C."/>
            <person name="Floudas D."/>
            <person name="Sun H."/>
            <person name="Yadav J.S."/>
            <person name="Pangilinan J."/>
            <person name="Larsson K.H."/>
            <person name="Matsuura K."/>
            <person name="Barry K."/>
            <person name="Labutti K."/>
            <person name="Kuo R."/>
            <person name="Ohm R.A."/>
            <person name="Bhattacharya S.S."/>
            <person name="Shirouzu T."/>
            <person name="Yoshinaga Y."/>
            <person name="Martin F.M."/>
            <person name="Grigoriev I.V."/>
            <person name="Hibbett D.S."/>
        </authorList>
    </citation>
    <scope>NUCLEOTIDE SEQUENCE [LARGE SCALE GENOMIC DNA]</scope>
    <source>
        <strain evidence="2 3">HHB14362 ss-1</strain>
    </source>
</reference>
<dbReference type="SUPFAM" id="SSF54695">
    <property type="entry name" value="POZ domain"/>
    <property type="match status" value="1"/>
</dbReference>
<proteinExistence type="predicted"/>
<dbReference type="InterPro" id="IPR000210">
    <property type="entry name" value="BTB/POZ_dom"/>
</dbReference>
<dbReference type="Proteomes" id="UP000076761">
    <property type="component" value="Unassembled WGS sequence"/>
</dbReference>
<evidence type="ECO:0000313" key="2">
    <source>
        <dbReference type="EMBL" id="KZT20216.1"/>
    </source>
</evidence>
<dbReference type="PROSITE" id="PS50097">
    <property type="entry name" value="BTB"/>
    <property type="match status" value="1"/>
</dbReference>
<dbReference type="EMBL" id="KV425624">
    <property type="protein sequence ID" value="KZT20216.1"/>
    <property type="molecule type" value="Genomic_DNA"/>
</dbReference>
<sequence>ELWFDDGSVVLRAEDTLFRVHRSVLASRSPIFKDMFSVPQSEGEETVEGCSVVQSQDRADEIETFLKINYVRG</sequence>
<evidence type="ECO:0000259" key="1">
    <source>
        <dbReference type="PROSITE" id="PS50097"/>
    </source>
</evidence>
<dbReference type="InterPro" id="IPR011333">
    <property type="entry name" value="SKP1/BTB/POZ_sf"/>
</dbReference>
<feature type="domain" description="BTB" evidence="1">
    <location>
        <begin position="7"/>
        <end position="73"/>
    </location>
</feature>
<name>A0A165NWR7_9AGAM</name>
<feature type="non-terminal residue" evidence="2">
    <location>
        <position position="1"/>
    </location>
</feature>
<dbReference type="Pfam" id="PF00651">
    <property type="entry name" value="BTB"/>
    <property type="match status" value="1"/>
</dbReference>
<gene>
    <name evidence="2" type="ORF">NEOLEDRAFT_1076080</name>
</gene>
<dbReference type="CDD" id="cd18186">
    <property type="entry name" value="BTB_POZ_ZBTB_KLHL-like"/>
    <property type="match status" value="1"/>
</dbReference>
<dbReference type="InParanoid" id="A0A165NWR7"/>
<keyword evidence="3" id="KW-1185">Reference proteome</keyword>
<dbReference type="AlphaFoldDB" id="A0A165NWR7"/>
<protein>
    <recommendedName>
        <fullName evidence="1">BTB domain-containing protein</fullName>
    </recommendedName>
</protein>
<evidence type="ECO:0000313" key="3">
    <source>
        <dbReference type="Proteomes" id="UP000076761"/>
    </source>
</evidence>
<accession>A0A165NWR7</accession>
<dbReference type="OrthoDB" id="3204157at2759"/>
<organism evidence="2 3">
    <name type="scientific">Neolentinus lepideus HHB14362 ss-1</name>
    <dbReference type="NCBI Taxonomy" id="1314782"/>
    <lineage>
        <taxon>Eukaryota</taxon>
        <taxon>Fungi</taxon>
        <taxon>Dikarya</taxon>
        <taxon>Basidiomycota</taxon>
        <taxon>Agaricomycotina</taxon>
        <taxon>Agaricomycetes</taxon>
        <taxon>Gloeophyllales</taxon>
        <taxon>Gloeophyllaceae</taxon>
        <taxon>Neolentinus</taxon>
    </lineage>
</organism>
<dbReference type="Gene3D" id="3.30.710.10">
    <property type="entry name" value="Potassium Channel Kv1.1, Chain A"/>
    <property type="match status" value="1"/>
</dbReference>